<dbReference type="AlphaFoldDB" id="A0A0R2NVB3"/>
<evidence type="ECO:0000256" key="11">
    <source>
        <dbReference type="RuleBase" id="RU003783"/>
    </source>
</evidence>
<keyword evidence="6 10" id="KW-0547">Nucleotide-binding</keyword>
<dbReference type="Gene3D" id="3.40.50.300">
    <property type="entry name" value="P-loop containing nucleotide triphosphate hydrolases"/>
    <property type="match status" value="1"/>
</dbReference>
<dbReference type="Proteomes" id="UP000050920">
    <property type="component" value="Unassembled WGS sequence"/>
</dbReference>
<comment type="caution">
    <text evidence="14">The sequence shown here is derived from an EMBL/GenBank/DDBJ whole genome shotgun (WGS) entry which is preliminary data.</text>
</comment>
<accession>A0A0R2NVB3</accession>
<keyword evidence="5 10" id="KW-0819">tRNA processing</keyword>
<evidence type="ECO:0000313" key="14">
    <source>
        <dbReference type="EMBL" id="KRO27747.1"/>
    </source>
</evidence>
<comment type="cofactor">
    <cofactor evidence="1 10">
        <name>Mg(2+)</name>
        <dbReference type="ChEBI" id="CHEBI:18420"/>
    </cofactor>
</comment>
<dbReference type="EC" id="2.5.1.75" evidence="10"/>
<evidence type="ECO:0000256" key="1">
    <source>
        <dbReference type="ARBA" id="ARBA00001946"/>
    </source>
</evidence>
<evidence type="ECO:0000256" key="7">
    <source>
        <dbReference type="ARBA" id="ARBA00022840"/>
    </source>
</evidence>
<comment type="catalytic activity">
    <reaction evidence="9 10 11">
        <text>adenosine(37) in tRNA + dimethylallyl diphosphate = N(6)-dimethylallyladenosine(37) in tRNA + diphosphate</text>
        <dbReference type="Rhea" id="RHEA:26482"/>
        <dbReference type="Rhea" id="RHEA-COMP:10162"/>
        <dbReference type="Rhea" id="RHEA-COMP:10375"/>
        <dbReference type="ChEBI" id="CHEBI:33019"/>
        <dbReference type="ChEBI" id="CHEBI:57623"/>
        <dbReference type="ChEBI" id="CHEBI:74411"/>
        <dbReference type="ChEBI" id="CHEBI:74415"/>
        <dbReference type="EC" id="2.5.1.75"/>
    </reaction>
</comment>
<evidence type="ECO:0000256" key="6">
    <source>
        <dbReference type="ARBA" id="ARBA00022741"/>
    </source>
</evidence>
<reference evidence="14 15" key="1">
    <citation type="journal article" date="2015" name="Genome Announc.">
        <title>Expanding the biotechnology potential of lactobacilli through comparative genomics of 213 strains and associated genera.</title>
        <authorList>
            <person name="Sun Z."/>
            <person name="Harris H.M."/>
            <person name="McCann A."/>
            <person name="Guo C."/>
            <person name="Argimon S."/>
            <person name="Zhang W."/>
            <person name="Yang X."/>
            <person name="Jeffery I.B."/>
            <person name="Cooney J.C."/>
            <person name="Kagawa T.F."/>
            <person name="Liu W."/>
            <person name="Song Y."/>
            <person name="Salvetti E."/>
            <person name="Wrobel A."/>
            <person name="Rasinkangas P."/>
            <person name="Parkhill J."/>
            <person name="Rea M.C."/>
            <person name="O'Sullivan O."/>
            <person name="Ritari J."/>
            <person name="Douillard F.P."/>
            <person name="Paul Ross R."/>
            <person name="Yang R."/>
            <person name="Briner A.E."/>
            <person name="Felis G.E."/>
            <person name="de Vos W.M."/>
            <person name="Barrangou R."/>
            <person name="Klaenhammer T.R."/>
            <person name="Caufield P.W."/>
            <person name="Cui Y."/>
            <person name="Zhang H."/>
            <person name="O'Toole P.W."/>
        </authorList>
    </citation>
    <scope>NUCLEOTIDE SEQUENCE [LARGE SCALE GENOMIC DNA]</scope>
    <source>
        <strain evidence="14 15">DSM 21115</strain>
    </source>
</reference>
<name>A0A0R2NVB3_9LACO</name>
<evidence type="ECO:0000256" key="10">
    <source>
        <dbReference type="HAMAP-Rule" id="MF_00185"/>
    </source>
</evidence>
<evidence type="ECO:0000256" key="8">
    <source>
        <dbReference type="ARBA" id="ARBA00022842"/>
    </source>
</evidence>
<dbReference type="GO" id="GO:0006400">
    <property type="term" value="P:tRNA modification"/>
    <property type="evidence" value="ECO:0007669"/>
    <property type="project" value="TreeGrafter"/>
</dbReference>
<dbReference type="InterPro" id="IPR018022">
    <property type="entry name" value="IPT"/>
</dbReference>
<feature type="binding site" evidence="10">
    <location>
        <begin position="13"/>
        <end position="18"/>
    </location>
    <ligand>
        <name>substrate</name>
    </ligand>
</feature>
<dbReference type="PANTHER" id="PTHR11088">
    <property type="entry name" value="TRNA DIMETHYLALLYLTRANSFERASE"/>
    <property type="match status" value="1"/>
</dbReference>
<protein>
    <recommendedName>
        <fullName evidence="10">tRNA dimethylallyltransferase</fullName>
        <ecNumber evidence="10">2.5.1.75</ecNumber>
    </recommendedName>
    <alternativeName>
        <fullName evidence="10">Dimethylallyl diphosphate:tRNA dimethylallyltransferase</fullName>
        <shortName evidence="10">DMAPP:tRNA dimethylallyltransferase</shortName>
        <shortName evidence="10">DMATase</shortName>
    </alternativeName>
    <alternativeName>
        <fullName evidence="10">Isopentenyl-diphosphate:tRNA isopentenyltransferase</fullName>
        <shortName evidence="10">IPP transferase</shortName>
        <shortName evidence="10">IPPT</shortName>
        <shortName evidence="10">IPTase</shortName>
    </alternativeName>
</protein>
<keyword evidence="15" id="KW-1185">Reference proteome</keyword>
<sequence length="308" mass="34662">MSTKKVLLIAGPTAVGKTALSIELAQQLNGEIISGDSMQVYRHLDIGTAKVLPVERQGIPHYLIDIKDVQQRFTVAEFVTRATALINEIQSHGKLPIIAGGTGFYLQSLLAGFQFGPTDADPDLAYRQQWFDLAAEKGAQAVWDELSHIDPQAARTIEPQNTVRVVRALEYWHTSGELFSDQADQAQSALDAYTICLTADRPLLYDRINQRVDLMLKAGLVDEAQWLYDQGGLSLSAGKGIGYHELFPYFEQQTELATAVELIKRDSRRYAKRQLTWFRNKMQVNWFELLEHPDQRGAIDDQLASWLN</sequence>
<organism evidence="14 15">
    <name type="scientific">Lactiplantibacillus fabifermentans DSM 21115</name>
    <dbReference type="NCBI Taxonomy" id="1413187"/>
    <lineage>
        <taxon>Bacteria</taxon>
        <taxon>Bacillati</taxon>
        <taxon>Bacillota</taxon>
        <taxon>Bacilli</taxon>
        <taxon>Lactobacillales</taxon>
        <taxon>Lactobacillaceae</taxon>
        <taxon>Lactiplantibacillus</taxon>
    </lineage>
</organism>
<comment type="function">
    <text evidence="2 10 12">Catalyzes the transfer of a dimethylallyl group onto the adenine at position 37 in tRNAs that read codons beginning with uridine, leading to the formation of N6-(dimethylallyl)adenosine (i(6)A).</text>
</comment>
<evidence type="ECO:0000256" key="2">
    <source>
        <dbReference type="ARBA" id="ARBA00003213"/>
    </source>
</evidence>
<dbReference type="GO" id="GO:0052381">
    <property type="term" value="F:tRNA dimethylallyltransferase activity"/>
    <property type="evidence" value="ECO:0007669"/>
    <property type="project" value="UniProtKB-UniRule"/>
</dbReference>
<dbReference type="Pfam" id="PF01715">
    <property type="entry name" value="IPPT"/>
    <property type="match status" value="1"/>
</dbReference>
<evidence type="ECO:0000256" key="4">
    <source>
        <dbReference type="ARBA" id="ARBA00022679"/>
    </source>
</evidence>
<dbReference type="Gene3D" id="1.10.20.140">
    <property type="match status" value="1"/>
</dbReference>
<dbReference type="EMBL" id="AYGX02000070">
    <property type="protein sequence ID" value="KRO27747.1"/>
    <property type="molecule type" value="Genomic_DNA"/>
</dbReference>
<evidence type="ECO:0000256" key="13">
    <source>
        <dbReference type="RuleBase" id="RU003785"/>
    </source>
</evidence>
<feature type="region of interest" description="Interaction with substrate tRNA" evidence="10">
    <location>
        <begin position="36"/>
        <end position="39"/>
    </location>
</feature>
<proteinExistence type="inferred from homology"/>
<dbReference type="InterPro" id="IPR027417">
    <property type="entry name" value="P-loop_NTPase"/>
</dbReference>
<comment type="caution">
    <text evidence="10">Lacks conserved residue(s) required for the propagation of feature annotation.</text>
</comment>
<evidence type="ECO:0000256" key="12">
    <source>
        <dbReference type="RuleBase" id="RU003784"/>
    </source>
</evidence>
<dbReference type="PANTHER" id="PTHR11088:SF60">
    <property type="entry name" value="TRNA DIMETHYLALLYLTRANSFERASE"/>
    <property type="match status" value="1"/>
</dbReference>
<dbReference type="SUPFAM" id="SSF52540">
    <property type="entry name" value="P-loop containing nucleoside triphosphate hydrolases"/>
    <property type="match status" value="2"/>
</dbReference>
<evidence type="ECO:0000256" key="9">
    <source>
        <dbReference type="ARBA" id="ARBA00049563"/>
    </source>
</evidence>
<keyword evidence="8 10" id="KW-0460">Magnesium</keyword>
<gene>
    <name evidence="10" type="primary">miaA</name>
    <name evidence="14" type="ORF">DY78_GL002997</name>
</gene>
<comment type="subunit">
    <text evidence="10">Monomer.</text>
</comment>
<feature type="binding site" evidence="10">
    <location>
        <begin position="11"/>
        <end position="18"/>
    </location>
    <ligand>
        <name>ATP</name>
        <dbReference type="ChEBI" id="CHEBI:30616"/>
    </ligand>
</feature>
<dbReference type="GO" id="GO:0005524">
    <property type="term" value="F:ATP binding"/>
    <property type="evidence" value="ECO:0007669"/>
    <property type="project" value="UniProtKB-UniRule"/>
</dbReference>
<keyword evidence="4 10" id="KW-0808">Transferase</keyword>
<keyword evidence="7 10" id="KW-0067">ATP-binding</keyword>
<evidence type="ECO:0000313" key="15">
    <source>
        <dbReference type="Proteomes" id="UP000050920"/>
    </source>
</evidence>
<comment type="similarity">
    <text evidence="3 10 13">Belongs to the IPP transferase family.</text>
</comment>
<dbReference type="NCBIfam" id="TIGR00174">
    <property type="entry name" value="miaA"/>
    <property type="match status" value="1"/>
</dbReference>
<dbReference type="RefSeq" id="WP_024625561.1">
    <property type="nucleotide sequence ID" value="NZ_AYGX02000070.1"/>
</dbReference>
<feature type="site" description="Interaction with substrate tRNA" evidence="10">
    <location>
        <position position="127"/>
    </location>
</feature>
<evidence type="ECO:0000256" key="5">
    <source>
        <dbReference type="ARBA" id="ARBA00022694"/>
    </source>
</evidence>
<dbReference type="HAMAP" id="MF_00185">
    <property type="entry name" value="IPP_trans"/>
    <property type="match status" value="1"/>
</dbReference>
<feature type="site" description="Interaction with substrate tRNA" evidence="10">
    <location>
        <position position="102"/>
    </location>
</feature>
<dbReference type="InterPro" id="IPR039657">
    <property type="entry name" value="Dimethylallyltransferase"/>
</dbReference>
<evidence type="ECO:0000256" key="3">
    <source>
        <dbReference type="ARBA" id="ARBA00005842"/>
    </source>
</evidence>